<gene>
    <name evidence="4" type="ORF">SAMN05444858_13322</name>
</gene>
<dbReference type="RefSeq" id="WP_076473947.1">
    <property type="nucleotide sequence ID" value="NZ_FTNF01000033.1"/>
</dbReference>
<feature type="signal peptide" evidence="2">
    <location>
        <begin position="1"/>
        <end position="27"/>
    </location>
</feature>
<feature type="domain" description="CHRD" evidence="3">
    <location>
        <begin position="73"/>
        <end position="202"/>
    </location>
</feature>
<protein>
    <submittedName>
        <fullName evidence="4">CHRD domain-containing protein</fullName>
    </submittedName>
</protein>
<keyword evidence="5" id="KW-1185">Reference proteome</keyword>
<name>A0A1N7FBP7_9ACTN</name>
<evidence type="ECO:0000256" key="1">
    <source>
        <dbReference type="SAM" id="MobiDB-lite"/>
    </source>
</evidence>
<dbReference type="Pfam" id="PF07452">
    <property type="entry name" value="CHRD"/>
    <property type="match status" value="2"/>
</dbReference>
<keyword evidence="2" id="KW-0732">Signal</keyword>
<evidence type="ECO:0000256" key="2">
    <source>
        <dbReference type="SAM" id="SignalP"/>
    </source>
</evidence>
<evidence type="ECO:0000259" key="3">
    <source>
        <dbReference type="SMART" id="SM00754"/>
    </source>
</evidence>
<feature type="compositionally biased region" description="Low complexity" evidence="1">
    <location>
        <begin position="27"/>
        <end position="42"/>
    </location>
</feature>
<organism evidence="4 5">
    <name type="scientific">Micromonospora avicenniae</name>
    <dbReference type="NCBI Taxonomy" id="1198245"/>
    <lineage>
        <taxon>Bacteria</taxon>
        <taxon>Bacillati</taxon>
        <taxon>Actinomycetota</taxon>
        <taxon>Actinomycetes</taxon>
        <taxon>Micromonosporales</taxon>
        <taxon>Micromonosporaceae</taxon>
        <taxon>Micromonospora</taxon>
    </lineage>
</organism>
<dbReference type="AlphaFoldDB" id="A0A1N7FBP7"/>
<evidence type="ECO:0000313" key="5">
    <source>
        <dbReference type="Proteomes" id="UP000186004"/>
    </source>
</evidence>
<sequence length="342" mass="35184">MRAPLLAVSSLVLGLTLVAAAGSPVTAATPSAATHASTATSPPDHDMADMTHGAPNATPDKSAAIERAKLKPSYFAAEMNGLNLVQAPGQPALAGRILGDRDGSATGLVRVQGDRVTFAFSWTGISAPTVGHIHEGSAEVNGPIKLSLFATPMPDTATAASGVVTVDDRATADAIRADPSNFYLNLHTEEFPAGAVRGQLRKLARPADLLGLLKNGGMEKAFLSGDQEVPVADGPAVADPTGRAVAFVKARNTQVDYSFAWVGINPTLGHIHKGRLGTNGSVVVPLFGTAVPATIVAISGTATGLDSTLVKDIAEHPSDYYANLHTADHPGGAVRGQLFNRR</sequence>
<reference evidence="4 5" key="1">
    <citation type="submission" date="2017-01" db="EMBL/GenBank/DDBJ databases">
        <authorList>
            <person name="Mah S.A."/>
            <person name="Swanson W.J."/>
            <person name="Moy G.W."/>
            <person name="Vacquier V.D."/>
        </authorList>
    </citation>
    <scope>NUCLEOTIDE SEQUENCE [LARGE SCALE GENOMIC DNA]</scope>
    <source>
        <strain evidence="4 5">DSM 45758</strain>
    </source>
</reference>
<dbReference type="OrthoDB" id="8901345at2"/>
<evidence type="ECO:0000313" key="4">
    <source>
        <dbReference type="EMBL" id="SIR97743.1"/>
    </source>
</evidence>
<dbReference type="Proteomes" id="UP000186004">
    <property type="component" value="Unassembled WGS sequence"/>
</dbReference>
<feature type="chain" id="PRO_5039039208" evidence="2">
    <location>
        <begin position="28"/>
        <end position="342"/>
    </location>
</feature>
<dbReference type="InterPro" id="IPR010895">
    <property type="entry name" value="CHRD"/>
</dbReference>
<dbReference type="SMART" id="SM00754">
    <property type="entry name" value="CHRD"/>
    <property type="match status" value="2"/>
</dbReference>
<proteinExistence type="predicted"/>
<accession>A0A1N7FBP7</accession>
<feature type="domain" description="CHRD" evidence="3">
    <location>
        <begin position="217"/>
        <end position="340"/>
    </location>
</feature>
<feature type="region of interest" description="Disordered" evidence="1">
    <location>
        <begin position="27"/>
        <end position="59"/>
    </location>
</feature>
<dbReference type="EMBL" id="FTNF01000033">
    <property type="protein sequence ID" value="SIR97743.1"/>
    <property type="molecule type" value="Genomic_DNA"/>
</dbReference>
<dbReference type="STRING" id="1198245.SAMN05444858_13322"/>